<dbReference type="Proteomes" id="UP001596083">
    <property type="component" value="Unassembled WGS sequence"/>
</dbReference>
<comment type="caution">
    <text evidence="2">The sequence shown here is derived from an EMBL/GenBank/DDBJ whole genome shotgun (WGS) entry which is preliminary data.</text>
</comment>
<sequence>MSSATIGERIFKRLSMAGVAVVTAGAIMTVTASTASAAPVQSPTVAQAAAAVAAETGTPVDTAVVQKIVDNINAARGSLSEGQSKFVYDNGEYALSLGKAGGKTTLRAVVSPTSKGGMNQPRGFCHTAAMAAVYGIGAAAFAAAAAVGGIEVIGIAISADAAQALSVALSAGSGVSALVSQYIC</sequence>
<evidence type="ECO:0008006" key="4">
    <source>
        <dbReference type="Google" id="ProtNLM"/>
    </source>
</evidence>
<feature type="chain" id="PRO_5045378272" description="Secreted protein" evidence="1">
    <location>
        <begin position="38"/>
        <end position="184"/>
    </location>
</feature>
<evidence type="ECO:0000313" key="2">
    <source>
        <dbReference type="EMBL" id="MFC5723478.1"/>
    </source>
</evidence>
<dbReference type="EMBL" id="JBHSPB010000018">
    <property type="protein sequence ID" value="MFC5723478.1"/>
    <property type="molecule type" value="Genomic_DNA"/>
</dbReference>
<evidence type="ECO:0000256" key="1">
    <source>
        <dbReference type="SAM" id="SignalP"/>
    </source>
</evidence>
<keyword evidence="3" id="KW-1185">Reference proteome</keyword>
<name>A0ABW0Z6B2_9ACTN</name>
<evidence type="ECO:0000313" key="3">
    <source>
        <dbReference type="Proteomes" id="UP001596083"/>
    </source>
</evidence>
<reference evidence="3" key="1">
    <citation type="journal article" date="2019" name="Int. J. Syst. Evol. Microbiol.">
        <title>The Global Catalogue of Microorganisms (GCM) 10K type strain sequencing project: providing services to taxonomists for standard genome sequencing and annotation.</title>
        <authorList>
            <consortium name="The Broad Institute Genomics Platform"/>
            <consortium name="The Broad Institute Genome Sequencing Center for Infectious Disease"/>
            <person name="Wu L."/>
            <person name="Ma J."/>
        </authorList>
    </citation>
    <scope>NUCLEOTIDE SEQUENCE [LARGE SCALE GENOMIC DNA]</scope>
    <source>
        <strain evidence="3">CGMCC 4.7304</strain>
    </source>
</reference>
<keyword evidence="1" id="KW-0732">Signal</keyword>
<dbReference type="RefSeq" id="WP_390319727.1">
    <property type="nucleotide sequence ID" value="NZ_JBHSPB010000018.1"/>
</dbReference>
<organism evidence="2 3">
    <name type="scientific">Streptomyces gamaensis</name>
    <dbReference type="NCBI Taxonomy" id="1763542"/>
    <lineage>
        <taxon>Bacteria</taxon>
        <taxon>Bacillati</taxon>
        <taxon>Actinomycetota</taxon>
        <taxon>Actinomycetes</taxon>
        <taxon>Kitasatosporales</taxon>
        <taxon>Streptomycetaceae</taxon>
        <taxon>Streptomyces</taxon>
    </lineage>
</organism>
<accession>A0ABW0Z6B2</accession>
<proteinExistence type="predicted"/>
<feature type="signal peptide" evidence="1">
    <location>
        <begin position="1"/>
        <end position="37"/>
    </location>
</feature>
<gene>
    <name evidence="2" type="ORF">ACFP1Z_25260</name>
</gene>
<protein>
    <recommendedName>
        <fullName evidence="4">Secreted protein</fullName>
    </recommendedName>
</protein>